<comment type="caution">
    <text evidence="1">The sequence shown here is derived from an EMBL/GenBank/DDBJ whole genome shotgun (WGS) entry which is preliminary data.</text>
</comment>
<keyword evidence="2" id="KW-1185">Reference proteome</keyword>
<protein>
    <submittedName>
        <fullName evidence="1">Uncharacterized protein</fullName>
    </submittedName>
</protein>
<sequence>MYDRSTGGASIIRSSRSIDVDVFRSSDVLKIYGTGYTLREPLNRPETFIMCDEDIEILYCGPRRPRALPW</sequence>
<evidence type="ECO:0000313" key="2">
    <source>
        <dbReference type="Proteomes" id="UP001175271"/>
    </source>
</evidence>
<reference evidence="1" key="1">
    <citation type="submission" date="2023-06" db="EMBL/GenBank/DDBJ databases">
        <title>Genomic analysis of the entomopathogenic nematode Steinernema hermaphroditum.</title>
        <authorList>
            <person name="Schwarz E.M."/>
            <person name="Heppert J.K."/>
            <person name="Baniya A."/>
            <person name="Schwartz H.T."/>
            <person name="Tan C.-H."/>
            <person name="Antoshechkin I."/>
            <person name="Sternberg P.W."/>
            <person name="Goodrich-Blair H."/>
            <person name="Dillman A.R."/>
        </authorList>
    </citation>
    <scope>NUCLEOTIDE SEQUENCE</scope>
    <source>
        <strain evidence="1">PS9179</strain>
        <tissue evidence="1">Whole animal</tissue>
    </source>
</reference>
<proteinExistence type="predicted"/>
<gene>
    <name evidence="1" type="ORF">QR680_011663</name>
</gene>
<name>A0AA39HZA5_9BILA</name>
<dbReference type="EMBL" id="JAUCMV010000002">
    <property type="protein sequence ID" value="KAK0414891.1"/>
    <property type="molecule type" value="Genomic_DNA"/>
</dbReference>
<organism evidence="1 2">
    <name type="scientific">Steinernema hermaphroditum</name>
    <dbReference type="NCBI Taxonomy" id="289476"/>
    <lineage>
        <taxon>Eukaryota</taxon>
        <taxon>Metazoa</taxon>
        <taxon>Ecdysozoa</taxon>
        <taxon>Nematoda</taxon>
        <taxon>Chromadorea</taxon>
        <taxon>Rhabditida</taxon>
        <taxon>Tylenchina</taxon>
        <taxon>Panagrolaimomorpha</taxon>
        <taxon>Strongyloidoidea</taxon>
        <taxon>Steinernematidae</taxon>
        <taxon>Steinernema</taxon>
    </lineage>
</organism>
<evidence type="ECO:0000313" key="1">
    <source>
        <dbReference type="EMBL" id="KAK0414891.1"/>
    </source>
</evidence>
<accession>A0AA39HZA5</accession>
<dbReference type="Proteomes" id="UP001175271">
    <property type="component" value="Unassembled WGS sequence"/>
</dbReference>
<dbReference type="AlphaFoldDB" id="A0AA39HZA5"/>